<dbReference type="Proteomes" id="UP000502433">
    <property type="component" value="Chromosome"/>
</dbReference>
<accession>A0A6H2C1G4</accession>
<dbReference type="KEGG" id="dfs:HGD76_12035"/>
<dbReference type="AlphaFoldDB" id="A0A6H2C1G4"/>
<evidence type="ECO:0000313" key="1">
    <source>
        <dbReference type="EMBL" id="QJB44789.1"/>
    </source>
</evidence>
<proteinExistence type="predicted"/>
<evidence type="ECO:0000313" key="2">
    <source>
        <dbReference type="Proteomes" id="UP000502433"/>
    </source>
</evidence>
<gene>
    <name evidence="1" type="ORF">HGD76_12035</name>
</gene>
<dbReference type="RefSeq" id="WP_168695916.1">
    <property type="nucleotide sequence ID" value="NZ_CP051206.1"/>
</dbReference>
<reference evidence="1 2" key="2">
    <citation type="submission" date="2020-04" db="EMBL/GenBank/DDBJ databases">
        <authorList>
            <person name="Fomenkov A."/>
            <person name="Anton B.P."/>
            <person name="Roberts R.J."/>
        </authorList>
    </citation>
    <scope>NUCLEOTIDE SEQUENCE [LARGE SCALE GENOMIC DNA]</scope>
    <source>
        <strain evidence="1 2">CCAP 1403/13f</strain>
    </source>
</reference>
<organism evidence="1 2">
    <name type="scientific">Dolichospermum flos-aquae CCAP 1403/13F</name>
    <dbReference type="NCBI Taxonomy" id="315271"/>
    <lineage>
        <taxon>Bacteria</taxon>
        <taxon>Bacillati</taxon>
        <taxon>Cyanobacteriota</taxon>
        <taxon>Cyanophyceae</taxon>
        <taxon>Nostocales</taxon>
        <taxon>Aphanizomenonaceae</taxon>
        <taxon>Dolichospermum</taxon>
    </lineage>
</organism>
<name>A0A6H2C1G4_DOLFA</name>
<protein>
    <submittedName>
        <fullName evidence="1">Uncharacterized protein</fullName>
    </submittedName>
</protein>
<reference evidence="1 2" key="1">
    <citation type="submission" date="2020-04" db="EMBL/GenBank/DDBJ databases">
        <title>Genome-Wide Identification of 5-Methylcytosine Sites in Bacterial Genomes By High-Throughput Sequencing of MspJI Restriction Fragments.</title>
        <authorList>
            <person name="Wu V."/>
        </authorList>
    </citation>
    <scope>NUCLEOTIDE SEQUENCE [LARGE SCALE GENOMIC DNA]</scope>
    <source>
        <strain evidence="1 2">CCAP 1403/13f</strain>
    </source>
</reference>
<dbReference type="EMBL" id="CP051206">
    <property type="protein sequence ID" value="QJB44789.1"/>
    <property type="molecule type" value="Genomic_DNA"/>
</dbReference>
<sequence length="266" mass="30080">MSTELTAETLIPLSVQERKALILHHASLIDVTHIADEDLHIAYKYGIIISSIAPAYFQYQIAQDKQNGSVLELDRQSQLISSKTEKFADDFIEWLKLDFEKKNSIIKDHPNPSNLFELCGAKLLVTSNSVTRSLSTTMGSLWEKISDISPCIIINPEFEFGIKITGIDILLFSEETVKFAQLKTLKGTLTGSQVPRAKKELSIHKNSLFIAAFDLGKWTFSNRSNIPRIAGKPFWNMICMDYDLVENHIRDMLQKIDQAFAELATK</sequence>